<dbReference type="GO" id="GO:0005840">
    <property type="term" value="C:ribosome"/>
    <property type="evidence" value="ECO:0007669"/>
    <property type="project" value="UniProtKB-KW"/>
</dbReference>
<dbReference type="InterPro" id="IPR034704">
    <property type="entry name" value="Ribosomal_bL28/bL31-like_sf"/>
</dbReference>
<dbReference type="AlphaFoldDB" id="A0A2G3E618"/>
<keyword evidence="2 5" id="KW-0689">Ribosomal protein</keyword>
<comment type="caution">
    <text evidence="6">The sequence shown here is derived from an EMBL/GenBank/DDBJ whole genome shotgun (WGS) entry which is preliminary data.</text>
</comment>
<evidence type="ECO:0000313" key="7">
    <source>
        <dbReference type="Proteomes" id="UP000224563"/>
    </source>
</evidence>
<evidence type="ECO:0000256" key="3">
    <source>
        <dbReference type="ARBA" id="ARBA00023274"/>
    </source>
</evidence>
<dbReference type="InterPro" id="IPR026569">
    <property type="entry name" value="Ribosomal_bL28"/>
</dbReference>
<dbReference type="RefSeq" id="WP_031545345.1">
    <property type="nucleotide sequence ID" value="NZ_JANSWH010000045.1"/>
</dbReference>
<dbReference type="GO" id="GO:0003735">
    <property type="term" value="F:structural constituent of ribosome"/>
    <property type="evidence" value="ECO:0007669"/>
    <property type="project" value="InterPro"/>
</dbReference>
<dbReference type="InterPro" id="IPR001383">
    <property type="entry name" value="Ribosomal_bL28_bact-type"/>
</dbReference>
<dbReference type="SUPFAM" id="SSF143800">
    <property type="entry name" value="L28p-like"/>
    <property type="match status" value="1"/>
</dbReference>
<keyword evidence="3 5" id="KW-0687">Ribonucleoprotein</keyword>
<proteinExistence type="inferred from homology"/>
<dbReference type="NCBIfam" id="TIGR00009">
    <property type="entry name" value="L28"/>
    <property type="match status" value="1"/>
</dbReference>
<dbReference type="InterPro" id="IPR050096">
    <property type="entry name" value="Bacterial_rp_bL28"/>
</dbReference>
<organism evidence="6 7">
    <name type="scientific">Agathobacter ruminis</name>
    <dbReference type="NCBI Taxonomy" id="1712665"/>
    <lineage>
        <taxon>Bacteria</taxon>
        <taxon>Bacillati</taxon>
        <taxon>Bacillota</taxon>
        <taxon>Clostridia</taxon>
        <taxon>Lachnospirales</taxon>
        <taxon>Lachnospiraceae</taxon>
        <taxon>Agathobacter</taxon>
    </lineage>
</organism>
<gene>
    <name evidence="5 6" type="primary">rpmB</name>
    <name evidence="6" type="ORF">CSX02_01810</name>
</gene>
<evidence type="ECO:0000256" key="1">
    <source>
        <dbReference type="ARBA" id="ARBA00008760"/>
    </source>
</evidence>
<dbReference type="HAMAP" id="MF_00373">
    <property type="entry name" value="Ribosomal_bL28"/>
    <property type="match status" value="1"/>
</dbReference>
<name>A0A2G3E618_9FIRM</name>
<dbReference type="GO" id="GO:0006412">
    <property type="term" value="P:translation"/>
    <property type="evidence" value="ECO:0007669"/>
    <property type="project" value="UniProtKB-UniRule"/>
</dbReference>
<evidence type="ECO:0000256" key="5">
    <source>
        <dbReference type="HAMAP-Rule" id="MF_00373"/>
    </source>
</evidence>
<evidence type="ECO:0000256" key="4">
    <source>
        <dbReference type="ARBA" id="ARBA00035174"/>
    </source>
</evidence>
<dbReference type="Pfam" id="PF00830">
    <property type="entry name" value="Ribosomal_L28"/>
    <property type="match status" value="1"/>
</dbReference>
<sequence>MAKCAVCEKGVHYGNNVSHSHRRSNHIWKSNIKRVNCKVDGVTKKLYVCTSCLRSGKVERA</sequence>
<dbReference type="Proteomes" id="UP000224563">
    <property type="component" value="Unassembled WGS sequence"/>
</dbReference>
<comment type="similarity">
    <text evidence="1 5">Belongs to the bacterial ribosomal protein bL28 family.</text>
</comment>
<reference evidence="6 7" key="1">
    <citation type="submission" date="2017-10" db="EMBL/GenBank/DDBJ databases">
        <title>Resolving the taxonomy of Roseburia spp., Eubacterium rectale and Agathobacter spp. through phylogenomic analysis.</title>
        <authorList>
            <person name="Sheridan P.O."/>
            <person name="Walker A.W."/>
            <person name="Duncan S.H."/>
            <person name="Scott K.P."/>
            <person name="Toole P.W.O."/>
            <person name="Luis P."/>
            <person name="Flint H.J."/>
        </authorList>
    </citation>
    <scope>NUCLEOTIDE SEQUENCE [LARGE SCALE GENOMIC DNA]</scope>
    <source>
        <strain evidence="6 7">JK623</strain>
    </source>
</reference>
<dbReference type="PANTHER" id="PTHR39080">
    <property type="entry name" value="50S RIBOSOMAL PROTEIN L28"/>
    <property type="match status" value="1"/>
</dbReference>
<dbReference type="EMBL" id="PDYG01000005">
    <property type="protein sequence ID" value="PHU38595.1"/>
    <property type="molecule type" value="Genomic_DNA"/>
</dbReference>
<dbReference type="InterPro" id="IPR037147">
    <property type="entry name" value="Ribosomal_bL28_sf"/>
</dbReference>
<evidence type="ECO:0000313" key="6">
    <source>
        <dbReference type="EMBL" id="PHU38595.1"/>
    </source>
</evidence>
<protein>
    <recommendedName>
        <fullName evidence="4 5">Large ribosomal subunit protein bL28</fullName>
    </recommendedName>
</protein>
<accession>A0A2G3E618</accession>
<dbReference type="Gene3D" id="2.30.170.40">
    <property type="entry name" value="Ribosomal protein L28/L24"/>
    <property type="match status" value="1"/>
</dbReference>
<dbReference type="PANTHER" id="PTHR39080:SF1">
    <property type="entry name" value="LARGE RIBOSOMAL SUBUNIT PROTEIN BL28A"/>
    <property type="match status" value="1"/>
</dbReference>
<evidence type="ECO:0000256" key="2">
    <source>
        <dbReference type="ARBA" id="ARBA00022980"/>
    </source>
</evidence>
<dbReference type="GO" id="GO:1990904">
    <property type="term" value="C:ribonucleoprotein complex"/>
    <property type="evidence" value="ECO:0007669"/>
    <property type="project" value="UniProtKB-KW"/>
</dbReference>
<reference evidence="6 7" key="2">
    <citation type="submission" date="2017-10" db="EMBL/GenBank/DDBJ databases">
        <authorList>
            <person name="Banno H."/>
            <person name="Chua N.-H."/>
        </authorList>
    </citation>
    <scope>NUCLEOTIDE SEQUENCE [LARGE SCALE GENOMIC DNA]</scope>
    <source>
        <strain evidence="6 7">JK623</strain>
    </source>
</reference>
<keyword evidence="7" id="KW-1185">Reference proteome</keyword>